<dbReference type="AlphaFoldDB" id="A0A1H9NTH7"/>
<dbReference type="SMART" id="SM00796">
    <property type="entry name" value="AHS1"/>
    <property type="match status" value="1"/>
</dbReference>
<sequence>MTAPADPTAAPGPPAAPGPAAVADRAAVPTPPVIRPVGSSGLLVELATAEQTEALHAELLRRRADGSLPPVGEIVPGARTVLLDEFGSSAQARRLAAELPGWQVPPLTAGSETVVEIPVRYDGPDLADVAALWGVAPEEVARRHAATEFRVAFCGFAPGFGYLTGLPEPYHVPRRATPRTRVPVGAVGLAGAYTGVYPRSSPGGWQLIGTAPETVLWDTARTPAALLAPGTRVRFVPLDGDGPPDGDGPRGGDGPADGDSPPGGDGTRDGRGPSDRGNRLPAEGSRPSDADGPRTEGSGRDR</sequence>
<feature type="domain" description="Carboxyltransferase" evidence="5">
    <location>
        <begin position="32"/>
        <end position="227"/>
    </location>
</feature>
<dbReference type="InterPro" id="IPR010016">
    <property type="entry name" value="PxpB"/>
</dbReference>
<dbReference type="RefSeq" id="WP_239501810.1">
    <property type="nucleotide sequence ID" value="NZ_FOGO01000001.1"/>
</dbReference>
<dbReference type="InterPro" id="IPR029000">
    <property type="entry name" value="Cyclophilin-like_dom_sf"/>
</dbReference>
<dbReference type="InterPro" id="IPR003833">
    <property type="entry name" value="CT_C_D"/>
</dbReference>
<evidence type="ECO:0000313" key="6">
    <source>
        <dbReference type="EMBL" id="SER39222.1"/>
    </source>
</evidence>
<dbReference type="GO" id="GO:0005524">
    <property type="term" value="F:ATP binding"/>
    <property type="evidence" value="ECO:0007669"/>
    <property type="project" value="UniProtKB-KW"/>
</dbReference>
<dbReference type="Proteomes" id="UP000182841">
    <property type="component" value="Unassembled WGS sequence"/>
</dbReference>
<gene>
    <name evidence="6" type="ORF">SAMN05421870_101652</name>
</gene>
<keyword evidence="3" id="KW-0067">ATP-binding</keyword>
<dbReference type="Gene3D" id="2.40.100.10">
    <property type="entry name" value="Cyclophilin-like"/>
    <property type="match status" value="1"/>
</dbReference>
<dbReference type="PANTHER" id="PTHR34698:SF2">
    <property type="entry name" value="5-OXOPROLINASE SUBUNIT B"/>
    <property type="match status" value="1"/>
</dbReference>
<proteinExistence type="predicted"/>
<reference evidence="7" key="1">
    <citation type="submission" date="2016-10" db="EMBL/GenBank/DDBJ databases">
        <authorList>
            <person name="Varghese N."/>
            <person name="Submissions S."/>
        </authorList>
    </citation>
    <scope>NUCLEOTIDE SEQUENCE [LARGE SCALE GENOMIC DNA]</scope>
    <source>
        <strain evidence="7">CGMCC 4.6825</strain>
    </source>
</reference>
<protein>
    <submittedName>
        <fullName evidence="6">Sensor histidine kinase inhibitor, KipI family</fullName>
    </submittedName>
</protein>
<evidence type="ECO:0000256" key="2">
    <source>
        <dbReference type="ARBA" id="ARBA00022801"/>
    </source>
</evidence>
<accession>A0A1H9NTH7</accession>
<evidence type="ECO:0000313" key="7">
    <source>
        <dbReference type="Proteomes" id="UP000182841"/>
    </source>
</evidence>
<dbReference type="SUPFAM" id="SSF50891">
    <property type="entry name" value="Cyclophilin-like"/>
    <property type="match status" value="1"/>
</dbReference>
<dbReference type="GO" id="GO:0016787">
    <property type="term" value="F:hydrolase activity"/>
    <property type="evidence" value="ECO:0007669"/>
    <property type="project" value="UniProtKB-KW"/>
</dbReference>
<keyword evidence="7" id="KW-1185">Reference proteome</keyword>
<feature type="region of interest" description="Disordered" evidence="4">
    <location>
        <begin position="232"/>
        <end position="302"/>
    </location>
</feature>
<name>A0A1H9NTH7_9ACTN</name>
<dbReference type="Gene3D" id="3.30.1360.40">
    <property type="match status" value="1"/>
</dbReference>
<evidence type="ECO:0000259" key="5">
    <source>
        <dbReference type="SMART" id="SM00796"/>
    </source>
</evidence>
<feature type="compositionally biased region" description="Basic and acidic residues" evidence="4">
    <location>
        <begin position="286"/>
        <end position="302"/>
    </location>
</feature>
<keyword evidence="1" id="KW-0547">Nucleotide-binding</keyword>
<feature type="region of interest" description="Disordered" evidence="4">
    <location>
        <begin position="1"/>
        <end position="24"/>
    </location>
</feature>
<dbReference type="PANTHER" id="PTHR34698">
    <property type="entry name" value="5-OXOPROLINASE SUBUNIT B"/>
    <property type="match status" value="1"/>
</dbReference>
<dbReference type="STRING" id="943816.AN217_08830"/>
<keyword evidence="2" id="KW-0378">Hydrolase</keyword>
<feature type="compositionally biased region" description="Basic and acidic residues" evidence="4">
    <location>
        <begin position="266"/>
        <end position="278"/>
    </location>
</feature>
<evidence type="ECO:0000256" key="4">
    <source>
        <dbReference type="SAM" id="MobiDB-lite"/>
    </source>
</evidence>
<dbReference type="EMBL" id="FOGO01000001">
    <property type="protein sequence ID" value="SER39222.1"/>
    <property type="molecule type" value="Genomic_DNA"/>
</dbReference>
<evidence type="ECO:0000256" key="1">
    <source>
        <dbReference type="ARBA" id="ARBA00022741"/>
    </source>
</evidence>
<evidence type="ECO:0000256" key="3">
    <source>
        <dbReference type="ARBA" id="ARBA00022840"/>
    </source>
</evidence>
<dbReference type="Pfam" id="PF02682">
    <property type="entry name" value="CT_C_D"/>
    <property type="match status" value="1"/>
</dbReference>
<organism evidence="6 7">
    <name type="scientific">Streptomyces qinglanensis</name>
    <dbReference type="NCBI Taxonomy" id="943816"/>
    <lineage>
        <taxon>Bacteria</taxon>
        <taxon>Bacillati</taxon>
        <taxon>Actinomycetota</taxon>
        <taxon>Actinomycetes</taxon>
        <taxon>Kitasatosporales</taxon>
        <taxon>Streptomycetaceae</taxon>
        <taxon>Streptomyces</taxon>
    </lineage>
</organism>
<feature type="compositionally biased region" description="Gly residues" evidence="4">
    <location>
        <begin position="243"/>
        <end position="265"/>
    </location>
</feature>